<dbReference type="HOGENOM" id="CLU_039228_3_0_1"/>
<evidence type="ECO:0000256" key="6">
    <source>
        <dbReference type="ARBA" id="ARBA00023080"/>
    </source>
</evidence>
<reference evidence="9" key="2">
    <citation type="submission" date="2015-02" db="UniProtKB">
        <authorList>
            <consortium name="EnsemblMetazoa"/>
        </authorList>
    </citation>
    <scope>IDENTIFICATION</scope>
</reference>
<evidence type="ECO:0000256" key="7">
    <source>
        <dbReference type="ARBA" id="ARBA00048787"/>
    </source>
</evidence>
<dbReference type="Pfam" id="PF00962">
    <property type="entry name" value="A_deaminase"/>
    <property type="match status" value="1"/>
</dbReference>
<organism evidence="9 10">
    <name type="scientific">Strigamia maritima</name>
    <name type="common">European centipede</name>
    <name type="synonym">Geophilus maritimus</name>
    <dbReference type="NCBI Taxonomy" id="126957"/>
    <lineage>
        <taxon>Eukaryota</taxon>
        <taxon>Metazoa</taxon>
        <taxon>Ecdysozoa</taxon>
        <taxon>Arthropoda</taxon>
        <taxon>Myriapoda</taxon>
        <taxon>Chilopoda</taxon>
        <taxon>Pleurostigmophora</taxon>
        <taxon>Geophilomorpha</taxon>
        <taxon>Linotaeniidae</taxon>
        <taxon>Strigamia</taxon>
    </lineage>
</organism>
<keyword evidence="3" id="KW-0479">Metal-binding</keyword>
<evidence type="ECO:0000256" key="5">
    <source>
        <dbReference type="ARBA" id="ARBA00022833"/>
    </source>
</evidence>
<dbReference type="InterPro" id="IPR001365">
    <property type="entry name" value="A_deaminase_dom"/>
</dbReference>
<dbReference type="SUPFAM" id="SSF51556">
    <property type="entry name" value="Metallo-dependent hydrolases"/>
    <property type="match status" value="1"/>
</dbReference>
<dbReference type="eggNOG" id="KOG1097">
    <property type="taxonomic scope" value="Eukaryota"/>
</dbReference>
<dbReference type="PANTHER" id="PTHR11409:SF42">
    <property type="entry name" value="ADENOSINE DEAMINASE-LIKE PROTEIN"/>
    <property type="match status" value="1"/>
</dbReference>
<dbReference type="OMA" id="RPQFKPY"/>
<dbReference type="GO" id="GO:0046872">
    <property type="term" value="F:metal ion binding"/>
    <property type="evidence" value="ECO:0007669"/>
    <property type="project" value="UniProtKB-KW"/>
</dbReference>
<sequence length="355" mass="39898">MDVNANFFCKSMPKVELHAHLSGSFSKETCQRLLQKYNKENPTEKLSLGNYGNCRSLDDANQTIGLCHKLTNSLESIYTSTCDVIKEYAADNVKYLELRSRPRALAGKFTRRQYIEAILAAVDACVQEGVDIDVKYLLSIDRAEDISVAQESIQLARELLLSHHSIVGMDLSGNPKTGDARVFIPLLQEGRKVGLKLAFHAAEFPGKNPETKALIEMRPDRLGQAVYVEPEMGGTLELTSMVENYKIPIEYSLTANMRTGAVPSIGAHPFWHWYSKNHPCILTCDGKGIMNTSLTNEFLLAARSFQLSSTQVWDLSQKAINYIFADDETKAKLHSKWRMWQAHEAPSFTNFLDQD</sequence>
<dbReference type="GO" id="GO:0006154">
    <property type="term" value="P:adenosine catabolic process"/>
    <property type="evidence" value="ECO:0007669"/>
    <property type="project" value="TreeGrafter"/>
</dbReference>
<evidence type="ECO:0000256" key="2">
    <source>
        <dbReference type="ARBA" id="ARBA00006676"/>
    </source>
</evidence>
<evidence type="ECO:0000313" key="9">
    <source>
        <dbReference type="EnsemblMetazoa" id="SMAR012687-PA"/>
    </source>
</evidence>
<evidence type="ECO:0000259" key="8">
    <source>
        <dbReference type="Pfam" id="PF00962"/>
    </source>
</evidence>
<name>T1JFS2_STRMM</name>
<evidence type="ECO:0000256" key="4">
    <source>
        <dbReference type="ARBA" id="ARBA00022801"/>
    </source>
</evidence>
<dbReference type="Proteomes" id="UP000014500">
    <property type="component" value="Unassembled WGS sequence"/>
</dbReference>
<evidence type="ECO:0000256" key="1">
    <source>
        <dbReference type="ARBA" id="ARBA00001947"/>
    </source>
</evidence>
<keyword evidence="5" id="KW-0862">Zinc</keyword>
<dbReference type="GO" id="GO:0046103">
    <property type="term" value="P:inosine biosynthetic process"/>
    <property type="evidence" value="ECO:0007669"/>
    <property type="project" value="TreeGrafter"/>
</dbReference>
<dbReference type="EnsemblMetazoa" id="SMAR012687-RA">
    <property type="protein sequence ID" value="SMAR012687-PA"/>
    <property type="gene ID" value="SMAR012687"/>
</dbReference>
<dbReference type="InterPro" id="IPR006330">
    <property type="entry name" value="Ado/ade_deaminase"/>
</dbReference>
<accession>T1JFS2</accession>
<dbReference type="GO" id="GO:0004000">
    <property type="term" value="F:adenosine deaminase activity"/>
    <property type="evidence" value="ECO:0007669"/>
    <property type="project" value="TreeGrafter"/>
</dbReference>
<evidence type="ECO:0000313" key="10">
    <source>
        <dbReference type="Proteomes" id="UP000014500"/>
    </source>
</evidence>
<dbReference type="Gene3D" id="3.20.20.140">
    <property type="entry name" value="Metal-dependent hydrolases"/>
    <property type="match status" value="1"/>
</dbReference>
<proteinExistence type="inferred from homology"/>
<keyword evidence="6" id="KW-0546">Nucleotide metabolism</keyword>
<comment type="cofactor">
    <cofactor evidence="1">
        <name>Zn(2+)</name>
        <dbReference type="ChEBI" id="CHEBI:29105"/>
    </cofactor>
</comment>
<dbReference type="GO" id="GO:0009117">
    <property type="term" value="P:nucleotide metabolic process"/>
    <property type="evidence" value="ECO:0007669"/>
    <property type="project" value="UniProtKB-KW"/>
</dbReference>
<protein>
    <recommendedName>
        <fullName evidence="8">Adenosine deaminase domain-containing protein</fullName>
    </recommendedName>
</protein>
<dbReference type="PANTHER" id="PTHR11409">
    <property type="entry name" value="ADENOSINE DEAMINASE"/>
    <property type="match status" value="1"/>
</dbReference>
<dbReference type="PhylomeDB" id="T1JFS2"/>
<dbReference type="STRING" id="126957.T1JFS2"/>
<evidence type="ECO:0000256" key="3">
    <source>
        <dbReference type="ARBA" id="ARBA00022723"/>
    </source>
</evidence>
<dbReference type="AlphaFoldDB" id="T1JFS2"/>
<comment type="catalytic activity">
    <reaction evidence="7">
        <text>N(6)-methyl-AMP + H2O + H(+) = IMP + methylamine</text>
        <dbReference type="Rhea" id="RHEA:16001"/>
        <dbReference type="ChEBI" id="CHEBI:15377"/>
        <dbReference type="ChEBI" id="CHEBI:15378"/>
        <dbReference type="ChEBI" id="CHEBI:58053"/>
        <dbReference type="ChEBI" id="CHEBI:59338"/>
        <dbReference type="ChEBI" id="CHEBI:144842"/>
    </reaction>
    <physiologicalReaction direction="left-to-right" evidence="7">
        <dbReference type="Rhea" id="RHEA:16002"/>
    </physiologicalReaction>
</comment>
<reference evidence="10" key="1">
    <citation type="submission" date="2011-05" db="EMBL/GenBank/DDBJ databases">
        <authorList>
            <person name="Richards S.R."/>
            <person name="Qu J."/>
            <person name="Jiang H."/>
            <person name="Jhangiani S.N."/>
            <person name="Agravi P."/>
            <person name="Goodspeed R."/>
            <person name="Gross S."/>
            <person name="Mandapat C."/>
            <person name="Jackson L."/>
            <person name="Mathew T."/>
            <person name="Pu L."/>
            <person name="Thornton R."/>
            <person name="Saada N."/>
            <person name="Wilczek-Boney K.B."/>
            <person name="Lee S."/>
            <person name="Kovar C."/>
            <person name="Wu Y."/>
            <person name="Scherer S.E."/>
            <person name="Worley K.C."/>
            <person name="Muzny D.M."/>
            <person name="Gibbs R."/>
        </authorList>
    </citation>
    <scope>NUCLEOTIDE SEQUENCE</scope>
    <source>
        <strain evidence="10">Brora</strain>
    </source>
</reference>
<comment type="similarity">
    <text evidence="2">Belongs to the metallo-dependent hydrolases superfamily. Adenosine and AMP deaminases family.</text>
</comment>
<dbReference type="EMBL" id="JH432185">
    <property type="status" value="NOT_ANNOTATED_CDS"/>
    <property type="molecule type" value="Genomic_DNA"/>
</dbReference>
<keyword evidence="10" id="KW-1185">Reference proteome</keyword>
<feature type="domain" description="Adenosine deaminase" evidence="8">
    <location>
        <begin position="13"/>
        <end position="336"/>
    </location>
</feature>
<dbReference type="InterPro" id="IPR032466">
    <property type="entry name" value="Metal_Hydrolase"/>
</dbReference>
<keyword evidence="4" id="KW-0378">Hydrolase</keyword>